<evidence type="ECO:0000256" key="7">
    <source>
        <dbReference type="SAM" id="Phobius"/>
    </source>
</evidence>
<dbReference type="InterPro" id="IPR013833">
    <property type="entry name" value="Cyt_c_oxidase_su3_a-hlx"/>
</dbReference>
<dbReference type="PANTHER" id="PTHR11403:SF6">
    <property type="entry name" value="NITRIC OXIDE REDUCTASE SUBUNIT E"/>
    <property type="match status" value="1"/>
</dbReference>
<comment type="subcellular location">
    <subcellularLocation>
        <location evidence="6">Cell membrane</location>
        <topology evidence="6">Multi-pass membrane protein</topology>
    </subcellularLocation>
    <subcellularLocation>
        <location evidence="1">Membrane</location>
        <topology evidence="1">Multi-pass membrane protein</topology>
    </subcellularLocation>
</comment>
<dbReference type="GO" id="GO:0019646">
    <property type="term" value="P:aerobic electron transport chain"/>
    <property type="evidence" value="ECO:0007669"/>
    <property type="project" value="InterPro"/>
</dbReference>
<keyword evidence="5 7" id="KW-0472">Membrane</keyword>
<dbReference type="PANTHER" id="PTHR11403">
    <property type="entry name" value="CYTOCHROME C OXIDASE SUBUNIT III"/>
    <property type="match status" value="1"/>
</dbReference>
<dbReference type="InterPro" id="IPR035973">
    <property type="entry name" value="Cyt_c_oxidase_su3-like_sf"/>
</dbReference>
<keyword evidence="3 6" id="KW-0812">Transmembrane</keyword>
<evidence type="ECO:0000259" key="8">
    <source>
        <dbReference type="PROSITE" id="PS50253"/>
    </source>
</evidence>
<feature type="transmembrane region" description="Helical" evidence="7">
    <location>
        <begin position="228"/>
        <end position="247"/>
    </location>
</feature>
<evidence type="ECO:0000313" key="10">
    <source>
        <dbReference type="Proteomes" id="UP000239735"/>
    </source>
</evidence>
<feature type="transmembrane region" description="Helical" evidence="7">
    <location>
        <begin position="39"/>
        <end position="59"/>
    </location>
</feature>
<feature type="transmembrane region" description="Helical" evidence="7">
    <location>
        <begin position="182"/>
        <end position="208"/>
    </location>
</feature>
<organism evidence="9 10">
    <name type="scientific">Candidatus Sulfuritelmatomonas gaucii</name>
    <dbReference type="NCBI Taxonomy" id="2043161"/>
    <lineage>
        <taxon>Bacteria</taxon>
        <taxon>Pseudomonadati</taxon>
        <taxon>Acidobacteriota</taxon>
        <taxon>Terriglobia</taxon>
        <taxon>Terriglobales</taxon>
        <taxon>Acidobacteriaceae</taxon>
        <taxon>Candidatus Sulfuritelmatomonas</taxon>
    </lineage>
</organism>
<feature type="transmembrane region" description="Helical" evidence="7">
    <location>
        <begin position="79"/>
        <end position="103"/>
    </location>
</feature>
<accession>A0A2N9LCG0</accession>
<dbReference type="EMBL" id="OKRB01000086">
    <property type="protein sequence ID" value="SPE20967.1"/>
    <property type="molecule type" value="Genomic_DNA"/>
</dbReference>
<reference evidence="10" key="1">
    <citation type="submission" date="2018-02" db="EMBL/GenBank/DDBJ databases">
        <authorList>
            <person name="Hausmann B."/>
        </authorList>
    </citation>
    <scope>NUCLEOTIDE SEQUENCE [LARGE SCALE GENOMIC DNA]</scope>
    <source>
        <strain evidence="10">Peat soil MAG SbA5</strain>
    </source>
</reference>
<evidence type="ECO:0000256" key="2">
    <source>
        <dbReference type="ARBA" id="ARBA00010581"/>
    </source>
</evidence>
<feature type="domain" description="Heme-copper oxidase subunit III family profile" evidence="8">
    <location>
        <begin position="38"/>
        <end position="249"/>
    </location>
</feature>
<dbReference type="InterPro" id="IPR024791">
    <property type="entry name" value="Cyt_c/ubiquinol_Oxase_su3"/>
</dbReference>
<dbReference type="Pfam" id="PF00510">
    <property type="entry name" value="COX3"/>
    <property type="match status" value="1"/>
</dbReference>
<dbReference type="PROSITE" id="PS50253">
    <property type="entry name" value="COX3"/>
    <property type="match status" value="1"/>
</dbReference>
<name>A0A2N9LCG0_9BACT</name>
<dbReference type="GO" id="GO:0005886">
    <property type="term" value="C:plasma membrane"/>
    <property type="evidence" value="ECO:0007669"/>
    <property type="project" value="UniProtKB-SubCell"/>
</dbReference>
<dbReference type="InterPro" id="IPR000298">
    <property type="entry name" value="Cyt_c_oxidase-like_su3"/>
</dbReference>
<dbReference type="Gene3D" id="1.20.120.80">
    <property type="entry name" value="Cytochrome c oxidase, subunit III, four-helix bundle"/>
    <property type="match status" value="1"/>
</dbReference>
<evidence type="ECO:0000313" key="9">
    <source>
        <dbReference type="EMBL" id="SPE20967.1"/>
    </source>
</evidence>
<dbReference type="GO" id="GO:0004129">
    <property type="term" value="F:cytochrome-c oxidase activity"/>
    <property type="evidence" value="ECO:0007669"/>
    <property type="project" value="InterPro"/>
</dbReference>
<dbReference type="SUPFAM" id="SSF81452">
    <property type="entry name" value="Cytochrome c oxidase subunit III-like"/>
    <property type="match status" value="1"/>
</dbReference>
<dbReference type="AlphaFoldDB" id="A0A2N9LCG0"/>
<evidence type="ECO:0000256" key="6">
    <source>
        <dbReference type="RuleBase" id="RU003376"/>
    </source>
</evidence>
<evidence type="ECO:0000256" key="1">
    <source>
        <dbReference type="ARBA" id="ARBA00004141"/>
    </source>
</evidence>
<dbReference type="Proteomes" id="UP000239735">
    <property type="component" value="Unassembled WGS sequence"/>
</dbReference>
<gene>
    <name evidence="9" type="primary">ctaE</name>
    <name evidence="9" type="ORF">SBA5_30172</name>
</gene>
<keyword evidence="4 7" id="KW-1133">Transmembrane helix</keyword>
<evidence type="ECO:0000256" key="3">
    <source>
        <dbReference type="ARBA" id="ARBA00022692"/>
    </source>
</evidence>
<feature type="transmembrane region" description="Helical" evidence="7">
    <location>
        <begin position="109"/>
        <end position="128"/>
    </location>
</feature>
<sequence length="250" mass="29255">MSDSTTVANNALAEEHHEHPSYQRHHFETVDQQFDATNFAMWLFLLTEIMFFGGLFVAYMIMRNWYYPAFVEGSHQLSIFWGTANTAVLIISSFTMAMSVWSAEVRRKGLLLLFLCLTFLFGLVFLGIKGIEWHEKWEKFHVPGLRYSEQAFLNPASDPEVYKEYHDQPLSPDMAQKTQEYFFLYFAMTGMHALHMLIGVSILVFMIIRAKHGAYTSGHVTFVENFGLYWHFVDIIWIYLFALLYLISRH</sequence>
<protein>
    <submittedName>
        <fullName evidence="9">Cytochrome c oxidase subunit III</fullName>
    </submittedName>
</protein>
<comment type="similarity">
    <text evidence="2 6">Belongs to the cytochrome c oxidase subunit 3 family.</text>
</comment>
<proteinExistence type="inferred from homology"/>
<evidence type="ECO:0000256" key="4">
    <source>
        <dbReference type="ARBA" id="ARBA00022989"/>
    </source>
</evidence>
<evidence type="ECO:0000256" key="5">
    <source>
        <dbReference type="ARBA" id="ARBA00023136"/>
    </source>
</evidence>